<comment type="similarity">
    <text evidence="1 2">Belongs to the universal stress protein A family.</text>
</comment>
<proteinExistence type="inferred from homology"/>
<keyword evidence="2" id="KW-0963">Cytoplasm</keyword>
<dbReference type="AlphaFoldDB" id="A0A5C5X892"/>
<accession>A0A5C5X892</accession>
<comment type="subcellular location">
    <subcellularLocation>
        <location evidence="2">Cytoplasm</location>
    </subcellularLocation>
</comment>
<dbReference type="PANTHER" id="PTHR46268:SF6">
    <property type="entry name" value="UNIVERSAL STRESS PROTEIN UP12"/>
    <property type="match status" value="1"/>
</dbReference>
<feature type="domain" description="UspA" evidence="3">
    <location>
        <begin position="6"/>
        <end position="141"/>
    </location>
</feature>
<dbReference type="GO" id="GO:0005737">
    <property type="term" value="C:cytoplasm"/>
    <property type="evidence" value="ECO:0007669"/>
    <property type="project" value="UniProtKB-SubCell"/>
</dbReference>
<dbReference type="PANTHER" id="PTHR46268">
    <property type="entry name" value="STRESS RESPONSE PROTEIN NHAX"/>
    <property type="match status" value="1"/>
</dbReference>
<evidence type="ECO:0000259" key="3">
    <source>
        <dbReference type="Pfam" id="PF00582"/>
    </source>
</evidence>
<name>A0A5C5X892_9PLAN</name>
<dbReference type="InterPro" id="IPR006016">
    <property type="entry name" value="UspA"/>
</dbReference>
<dbReference type="InterPro" id="IPR014729">
    <property type="entry name" value="Rossmann-like_a/b/a_fold"/>
</dbReference>
<dbReference type="OrthoDB" id="9794782at2"/>
<protein>
    <recommendedName>
        <fullName evidence="2">Universal stress protein</fullName>
    </recommendedName>
</protein>
<dbReference type="EMBL" id="SIHI01000001">
    <property type="protein sequence ID" value="TWT58365.1"/>
    <property type="molecule type" value="Genomic_DNA"/>
</dbReference>
<sequence length="146" mass="15833">MSQLNYDVIVVPVDFSEESQNALQTSLALAGDVSKLRVIHVLPPLEAISPAVVWGDLSDEHRIETVTKFAEKFLQTHGATGASLDIRVGGPANEITEFATEVNADLIVVSSHGYHGMKRFLLGSVAESVIRHAECAVLVLRRQDAE</sequence>
<dbReference type="PIRSF" id="PIRSF006276">
    <property type="entry name" value="UspA"/>
    <property type="match status" value="1"/>
</dbReference>
<dbReference type="Pfam" id="PF00582">
    <property type="entry name" value="Usp"/>
    <property type="match status" value="1"/>
</dbReference>
<organism evidence="4 5">
    <name type="scientific">Thalassoglobus neptunius</name>
    <dbReference type="NCBI Taxonomy" id="1938619"/>
    <lineage>
        <taxon>Bacteria</taxon>
        <taxon>Pseudomonadati</taxon>
        <taxon>Planctomycetota</taxon>
        <taxon>Planctomycetia</taxon>
        <taxon>Planctomycetales</taxon>
        <taxon>Planctomycetaceae</taxon>
        <taxon>Thalassoglobus</taxon>
    </lineage>
</organism>
<dbReference type="RefSeq" id="WP_146508699.1">
    <property type="nucleotide sequence ID" value="NZ_SIHI01000001.1"/>
</dbReference>
<dbReference type="SUPFAM" id="SSF52402">
    <property type="entry name" value="Adenine nucleotide alpha hydrolases-like"/>
    <property type="match status" value="1"/>
</dbReference>
<keyword evidence="5" id="KW-1185">Reference proteome</keyword>
<dbReference type="Gene3D" id="3.40.50.620">
    <property type="entry name" value="HUPs"/>
    <property type="match status" value="1"/>
</dbReference>
<evidence type="ECO:0000313" key="5">
    <source>
        <dbReference type="Proteomes" id="UP000317243"/>
    </source>
</evidence>
<reference evidence="4 5" key="1">
    <citation type="submission" date="2019-02" db="EMBL/GenBank/DDBJ databases">
        <title>Deep-cultivation of Planctomycetes and their phenomic and genomic characterization uncovers novel biology.</title>
        <authorList>
            <person name="Wiegand S."/>
            <person name="Jogler M."/>
            <person name="Boedeker C."/>
            <person name="Pinto D."/>
            <person name="Vollmers J."/>
            <person name="Rivas-Marin E."/>
            <person name="Kohn T."/>
            <person name="Peeters S.H."/>
            <person name="Heuer A."/>
            <person name="Rast P."/>
            <person name="Oberbeckmann S."/>
            <person name="Bunk B."/>
            <person name="Jeske O."/>
            <person name="Meyerdierks A."/>
            <person name="Storesund J.E."/>
            <person name="Kallscheuer N."/>
            <person name="Luecker S."/>
            <person name="Lage O.M."/>
            <person name="Pohl T."/>
            <person name="Merkel B.J."/>
            <person name="Hornburger P."/>
            <person name="Mueller R.-W."/>
            <person name="Bruemmer F."/>
            <person name="Labrenz M."/>
            <person name="Spormann A.M."/>
            <person name="Op Den Camp H."/>
            <person name="Overmann J."/>
            <person name="Amann R."/>
            <person name="Jetten M.S.M."/>
            <person name="Mascher T."/>
            <person name="Medema M.H."/>
            <person name="Devos D.P."/>
            <person name="Kaster A.-K."/>
            <person name="Ovreas L."/>
            <person name="Rohde M."/>
            <person name="Galperin M.Y."/>
            <person name="Jogler C."/>
        </authorList>
    </citation>
    <scope>NUCLEOTIDE SEQUENCE [LARGE SCALE GENOMIC DNA]</scope>
    <source>
        <strain evidence="4 5">KOR42</strain>
    </source>
</reference>
<dbReference type="CDD" id="cd00293">
    <property type="entry name" value="USP-like"/>
    <property type="match status" value="1"/>
</dbReference>
<evidence type="ECO:0000256" key="1">
    <source>
        <dbReference type="ARBA" id="ARBA00008791"/>
    </source>
</evidence>
<evidence type="ECO:0000256" key="2">
    <source>
        <dbReference type="PIRNR" id="PIRNR006276"/>
    </source>
</evidence>
<evidence type="ECO:0000313" key="4">
    <source>
        <dbReference type="EMBL" id="TWT58365.1"/>
    </source>
</evidence>
<comment type="caution">
    <text evidence="4">The sequence shown here is derived from an EMBL/GenBank/DDBJ whole genome shotgun (WGS) entry which is preliminary data.</text>
</comment>
<gene>
    <name evidence="4" type="ORF">KOR42_17390</name>
</gene>
<dbReference type="Proteomes" id="UP000317243">
    <property type="component" value="Unassembled WGS sequence"/>
</dbReference>
<dbReference type="InterPro" id="IPR006015">
    <property type="entry name" value="Universal_stress_UspA"/>
</dbReference>
<dbReference type="PRINTS" id="PR01438">
    <property type="entry name" value="UNVRSLSTRESS"/>
</dbReference>